<dbReference type="Proteomes" id="UP001570071">
    <property type="component" value="Unassembled WGS sequence"/>
</dbReference>
<dbReference type="SMART" id="SM00530">
    <property type="entry name" value="HTH_XRE"/>
    <property type="match status" value="1"/>
</dbReference>
<evidence type="ECO:0000313" key="3">
    <source>
        <dbReference type="Proteomes" id="UP001570071"/>
    </source>
</evidence>
<feature type="domain" description="HTH cro/C1-type" evidence="1">
    <location>
        <begin position="77"/>
        <end position="133"/>
    </location>
</feature>
<dbReference type="PROSITE" id="PS50943">
    <property type="entry name" value="HTH_CROC1"/>
    <property type="match status" value="1"/>
</dbReference>
<dbReference type="Gene3D" id="1.10.260.40">
    <property type="entry name" value="lambda repressor-like DNA-binding domains"/>
    <property type="match status" value="1"/>
</dbReference>
<dbReference type="InterPro" id="IPR010982">
    <property type="entry name" value="Lambda_DNA-bd_dom_sf"/>
</dbReference>
<dbReference type="InterPro" id="IPR001387">
    <property type="entry name" value="Cro/C1-type_HTH"/>
</dbReference>
<gene>
    <name evidence="2" type="ORF">AB6D66_24090</name>
</gene>
<name>A0ABV4N3V1_9VIBR</name>
<accession>A0ABV4N3V1</accession>
<dbReference type="RefSeq" id="WP_372126495.1">
    <property type="nucleotide sequence ID" value="NZ_JBFSSG010000099.1"/>
</dbReference>
<protein>
    <submittedName>
        <fullName evidence="2">Helix-turn-helix domain-containing protein</fullName>
    </submittedName>
</protein>
<dbReference type="SUPFAM" id="SSF47413">
    <property type="entry name" value="lambda repressor-like DNA-binding domains"/>
    <property type="match status" value="1"/>
</dbReference>
<sequence length="324" mass="36670">MILNDVELGLSQEAREKLIEALKTLKSDSSWLADIQRDSIVHQISELNEAIDYYRSLTNGHFQEIDELTIDKLPKYLVSSRITKGISQDKLAEHLNIPTKQLQALESEQYKGTSLSRILKISQFLGLNRFSVLDDSGDIIFDSCEESDFQWSSLPVKEMQKRGWIKKGENSIESAKQFIQGAFGFGLQPALHRKTSFKGKSAHAISLIAWQANILSNAEKLIKSHQVSQFEFNDSWIPELVSLSTQEDGPILARDFLESKGVILIYEPHLEGTYLDGAAMLSESGNPIIGMTIRHDRVDNFWFVLLHCVFRSIPNSHFGMTRTP</sequence>
<evidence type="ECO:0000259" key="1">
    <source>
        <dbReference type="PROSITE" id="PS50943"/>
    </source>
</evidence>
<dbReference type="Pfam" id="PF13413">
    <property type="entry name" value="HTH_25"/>
    <property type="match status" value="1"/>
</dbReference>
<dbReference type="EMBL" id="JBFSSG010000099">
    <property type="protein sequence ID" value="MEZ8724161.1"/>
    <property type="molecule type" value="Genomic_DNA"/>
</dbReference>
<dbReference type="CDD" id="cd00093">
    <property type="entry name" value="HTH_XRE"/>
    <property type="match status" value="1"/>
</dbReference>
<organism evidence="2 3">
    <name type="scientific">Vibrio pomeroyi</name>
    <dbReference type="NCBI Taxonomy" id="198832"/>
    <lineage>
        <taxon>Bacteria</taxon>
        <taxon>Pseudomonadati</taxon>
        <taxon>Pseudomonadota</taxon>
        <taxon>Gammaproteobacteria</taxon>
        <taxon>Vibrionales</taxon>
        <taxon>Vibrionaceae</taxon>
        <taxon>Vibrio</taxon>
    </lineage>
</organism>
<proteinExistence type="predicted"/>
<comment type="caution">
    <text evidence="2">The sequence shown here is derived from an EMBL/GenBank/DDBJ whole genome shotgun (WGS) entry which is preliminary data.</text>
</comment>
<feature type="non-terminal residue" evidence="2">
    <location>
        <position position="324"/>
    </location>
</feature>
<reference evidence="2 3" key="1">
    <citation type="journal article" date="2024" name="ISME J.">
        <title>Tailless and filamentous prophages are predominant in marine Vibrio.</title>
        <authorList>
            <person name="Steensen K."/>
            <person name="Seneca J."/>
            <person name="Bartlau N."/>
            <person name="Yu X.A."/>
            <person name="Hussain F.A."/>
            <person name="Polz M.F."/>
        </authorList>
    </citation>
    <scope>NUCLEOTIDE SEQUENCE [LARGE SCALE GENOMIC DNA]</scope>
    <source>
        <strain evidence="2 3">10N.239.312.F12</strain>
    </source>
</reference>
<keyword evidence="3" id="KW-1185">Reference proteome</keyword>
<evidence type="ECO:0000313" key="2">
    <source>
        <dbReference type="EMBL" id="MEZ8724161.1"/>
    </source>
</evidence>